<protein>
    <recommendedName>
        <fullName evidence="4">B box-type domain-containing protein</fullName>
    </recommendedName>
</protein>
<reference evidence="2 3" key="1">
    <citation type="submission" date="2017-08" db="EMBL/GenBank/DDBJ databases">
        <title>Infants hospitalized years apart are colonized by the same room-sourced microbial strains.</title>
        <authorList>
            <person name="Brooks B."/>
            <person name="Olm M.R."/>
            <person name="Firek B.A."/>
            <person name="Baker R."/>
            <person name="Thomas B.C."/>
            <person name="Morowitz M.J."/>
            <person name="Banfield J.F."/>
        </authorList>
    </citation>
    <scope>NUCLEOTIDE SEQUENCE [LARGE SCALE GENOMIC DNA]</scope>
    <source>
        <strain evidence="2">S2_003_000_R2_14</strain>
    </source>
</reference>
<keyword evidence="1" id="KW-0812">Transmembrane</keyword>
<feature type="transmembrane region" description="Helical" evidence="1">
    <location>
        <begin position="79"/>
        <end position="104"/>
    </location>
</feature>
<dbReference type="Proteomes" id="UP000249061">
    <property type="component" value="Unassembled WGS sequence"/>
</dbReference>
<organism evidence="2 3">
    <name type="scientific">Archangium gephyra</name>
    <dbReference type="NCBI Taxonomy" id="48"/>
    <lineage>
        <taxon>Bacteria</taxon>
        <taxon>Pseudomonadati</taxon>
        <taxon>Myxococcota</taxon>
        <taxon>Myxococcia</taxon>
        <taxon>Myxococcales</taxon>
        <taxon>Cystobacterineae</taxon>
        <taxon>Archangiaceae</taxon>
        <taxon>Archangium</taxon>
    </lineage>
</organism>
<gene>
    <name evidence="2" type="ORF">DI536_17110</name>
</gene>
<name>A0A2W5T947_9BACT</name>
<evidence type="ECO:0008006" key="4">
    <source>
        <dbReference type="Google" id="ProtNLM"/>
    </source>
</evidence>
<comment type="caution">
    <text evidence="2">The sequence shown here is derived from an EMBL/GenBank/DDBJ whole genome shotgun (WGS) entry which is preliminary data.</text>
</comment>
<sequence>MQPAPVSALCAIHSGVPATVVCARCGNFMCVTCSENGTQTQCPACRSLNTDQFPFNADASLSDLLNNAIEVFKRDPANIIIGLVVFFGISMAGSFVAQILSTIVTNVVGATYDQTNPFKDLGKFALAIGLAQVIAIAVNLITQAIALSGYYRLLMDALIGRKADVSRMFSKIKDVGQFVILQLLQALIFTVPLMMILGVVAFVAVRNAGFSFSNPSGFKFESLVTPINMALFAGTSLLLIVVSIVVLPVTLFSVPELLIGNCTPIEAIKRAWSLADGQRLRVLGYSLVMGLLTLAGFVACCVGLFAAIPVTYLLILSLFLALRNSSDLPRPDHD</sequence>
<keyword evidence="1" id="KW-1133">Transmembrane helix</keyword>
<dbReference type="AlphaFoldDB" id="A0A2W5T947"/>
<evidence type="ECO:0000313" key="2">
    <source>
        <dbReference type="EMBL" id="PZR12039.1"/>
    </source>
</evidence>
<accession>A0A2W5T947</accession>
<proteinExistence type="predicted"/>
<feature type="transmembrane region" description="Helical" evidence="1">
    <location>
        <begin position="175"/>
        <end position="205"/>
    </location>
</feature>
<evidence type="ECO:0000256" key="1">
    <source>
        <dbReference type="SAM" id="Phobius"/>
    </source>
</evidence>
<feature type="transmembrane region" description="Helical" evidence="1">
    <location>
        <begin position="229"/>
        <end position="259"/>
    </location>
</feature>
<dbReference type="EMBL" id="QFQP01000013">
    <property type="protein sequence ID" value="PZR12039.1"/>
    <property type="molecule type" value="Genomic_DNA"/>
</dbReference>
<feature type="transmembrane region" description="Helical" evidence="1">
    <location>
        <begin position="304"/>
        <end position="322"/>
    </location>
</feature>
<evidence type="ECO:0000313" key="3">
    <source>
        <dbReference type="Proteomes" id="UP000249061"/>
    </source>
</evidence>
<keyword evidence="1" id="KW-0472">Membrane</keyword>
<feature type="transmembrane region" description="Helical" evidence="1">
    <location>
        <begin position="124"/>
        <end position="154"/>
    </location>
</feature>